<dbReference type="InterPro" id="IPR005996">
    <property type="entry name" value="Ribosomal_uL30_bac-type"/>
</dbReference>
<evidence type="ECO:0000259" key="7">
    <source>
        <dbReference type="Pfam" id="PF00327"/>
    </source>
</evidence>
<proteinExistence type="inferred from homology"/>
<dbReference type="FunFam" id="3.30.1390.20:FF:000001">
    <property type="entry name" value="50S ribosomal protein L30"/>
    <property type="match status" value="1"/>
</dbReference>
<dbReference type="EMBL" id="FOHU01000014">
    <property type="protein sequence ID" value="SET57004.1"/>
    <property type="molecule type" value="Genomic_DNA"/>
</dbReference>
<protein>
    <recommendedName>
        <fullName evidence="5">Large ribosomal subunit protein uL30</fullName>
    </recommendedName>
</protein>
<reference evidence="8 9" key="1">
    <citation type="submission" date="2016-10" db="EMBL/GenBank/DDBJ databases">
        <authorList>
            <person name="de Groot N.N."/>
        </authorList>
    </citation>
    <scope>NUCLEOTIDE SEQUENCE [LARGE SCALE GENOMIC DNA]</scope>
    <source>
        <strain evidence="8 9">DSM 18979</strain>
    </source>
</reference>
<dbReference type="PIRSF" id="PIRSF002211">
    <property type="entry name" value="Ribosomal_L30_bac-type"/>
    <property type="match status" value="1"/>
</dbReference>
<dbReference type="AlphaFoldDB" id="A0A1I0FFL8"/>
<feature type="domain" description="Large ribosomal subunit protein uL30-like ferredoxin-like fold" evidence="7">
    <location>
        <begin position="5"/>
        <end position="54"/>
    </location>
</feature>
<accession>A0A1I0FFL8</accession>
<evidence type="ECO:0000256" key="1">
    <source>
        <dbReference type="ARBA" id="ARBA00007594"/>
    </source>
</evidence>
<dbReference type="NCBIfam" id="TIGR01308">
    <property type="entry name" value="rpmD_bact"/>
    <property type="match status" value="1"/>
</dbReference>
<dbReference type="PROSITE" id="PS00634">
    <property type="entry name" value="RIBOSOMAL_L30"/>
    <property type="match status" value="1"/>
</dbReference>
<dbReference type="SUPFAM" id="SSF55129">
    <property type="entry name" value="Ribosomal protein L30p/L7e"/>
    <property type="match status" value="1"/>
</dbReference>
<evidence type="ECO:0000313" key="9">
    <source>
        <dbReference type="Proteomes" id="UP000199568"/>
    </source>
</evidence>
<dbReference type="RefSeq" id="WP_090445362.1">
    <property type="nucleotide sequence ID" value="NZ_FOHU01000014.1"/>
</dbReference>
<dbReference type="GO" id="GO:0022625">
    <property type="term" value="C:cytosolic large ribosomal subunit"/>
    <property type="evidence" value="ECO:0007669"/>
    <property type="project" value="TreeGrafter"/>
</dbReference>
<evidence type="ECO:0000256" key="4">
    <source>
        <dbReference type="ARBA" id="ARBA00023274"/>
    </source>
</evidence>
<keyword evidence="4 5" id="KW-0687">Ribonucleoprotein</keyword>
<dbReference type="Pfam" id="PF00327">
    <property type="entry name" value="Ribosomal_L30"/>
    <property type="match status" value="1"/>
</dbReference>
<evidence type="ECO:0000256" key="2">
    <source>
        <dbReference type="ARBA" id="ARBA00011838"/>
    </source>
</evidence>
<keyword evidence="9" id="KW-1185">Reference proteome</keyword>
<dbReference type="GO" id="GO:0006412">
    <property type="term" value="P:translation"/>
    <property type="evidence" value="ECO:0007669"/>
    <property type="project" value="UniProtKB-UniRule"/>
</dbReference>
<dbReference type="InterPro" id="IPR018038">
    <property type="entry name" value="Ribosomal_uL30_CS"/>
</dbReference>
<dbReference type="Proteomes" id="UP000199568">
    <property type="component" value="Unassembled WGS sequence"/>
</dbReference>
<evidence type="ECO:0000256" key="3">
    <source>
        <dbReference type="ARBA" id="ARBA00022980"/>
    </source>
</evidence>
<dbReference type="InterPro" id="IPR036919">
    <property type="entry name" value="Ribo_uL30_ferredoxin-like_sf"/>
</dbReference>
<dbReference type="GO" id="GO:0003735">
    <property type="term" value="F:structural constituent of ribosome"/>
    <property type="evidence" value="ECO:0007669"/>
    <property type="project" value="InterPro"/>
</dbReference>
<comment type="similarity">
    <text evidence="1 5 6">Belongs to the universal ribosomal protein uL30 family.</text>
</comment>
<dbReference type="PANTHER" id="PTHR15892:SF2">
    <property type="entry name" value="LARGE RIBOSOMAL SUBUNIT PROTEIN UL30M"/>
    <property type="match status" value="1"/>
</dbReference>
<dbReference type="Gene3D" id="3.30.1390.20">
    <property type="entry name" value="Ribosomal protein L30, ferredoxin-like fold domain"/>
    <property type="match status" value="1"/>
</dbReference>
<name>A0A1I0FFL8_9FIRM</name>
<dbReference type="CDD" id="cd01658">
    <property type="entry name" value="Ribosomal_L30"/>
    <property type="match status" value="1"/>
</dbReference>
<dbReference type="InterPro" id="IPR016082">
    <property type="entry name" value="Ribosomal_uL30_ferredoxin-like"/>
</dbReference>
<evidence type="ECO:0000256" key="5">
    <source>
        <dbReference type="HAMAP-Rule" id="MF_01371"/>
    </source>
</evidence>
<gene>
    <name evidence="5" type="primary">rpmD</name>
    <name evidence="8" type="ORF">SAMN05660297_02806</name>
</gene>
<dbReference type="OrthoDB" id="9812790at2"/>
<evidence type="ECO:0000256" key="6">
    <source>
        <dbReference type="RuleBase" id="RU003734"/>
    </source>
</evidence>
<comment type="subunit">
    <text evidence="2 5">Part of the 50S ribosomal subunit.</text>
</comment>
<dbReference type="HAMAP" id="MF_01371_B">
    <property type="entry name" value="Ribosomal_uL30_B"/>
    <property type="match status" value="1"/>
</dbReference>
<organism evidence="8 9">
    <name type="scientific">Natronincola peptidivorans</name>
    <dbReference type="NCBI Taxonomy" id="426128"/>
    <lineage>
        <taxon>Bacteria</taxon>
        <taxon>Bacillati</taxon>
        <taxon>Bacillota</taxon>
        <taxon>Clostridia</taxon>
        <taxon>Peptostreptococcales</taxon>
        <taxon>Natronincolaceae</taxon>
        <taxon>Natronincola</taxon>
    </lineage>
</organism>
<dbReference type="PANTHER" id="PTHR15892">
    <property type="entry name" value="MITOCHONDRIAL RIBOSOMAL PROTEIN L30"/>
    <property type="match status" value="1"/>
</dbReference>
<dbReference type="STRING" id="426128.SAMN05660297_02806"/>
<keyword evidence="3 5" id="KW-0689">Ribosomal protein</keyword>
<evidence type="ECO:0000313" key="8">
    <source>
        <dbReference type="EMBL" id="SET57004.1"/>
    </source>
</evidence>
<sequence length="59" mass="6489">MANLNIKLIKSVIGTLPKQRKTIEALGLAKVGQSVEKPDNPQIRGMVERVKHLVEVVEA</sequence>